<evidence type="ECO:0000313" key="3">
    <source>
        <dbReference type="Proteomes" id="UP000406256"/>
    </source>
</evidence>
<dbReference type="AlphaFoldDB" id="A0A5E4Z995"/>
<keyword evidence="3" id="KW-1185">Reference proteome</keyword>
<dbReference type="OrthoDB" id="9933355at2"/>
<feature type="transmembrane region" description="Helical" evidence="1">
    <location>
        <begin position="172"/>
        <end position="194"/>
    </location>
</feature>
<accession>A0A5E4Z995</accession>
<protein>
    <submittedName>
        <fullName evidence="2">Uncharacterized protein</fullName>
    </submittedName>
</protein>
<dbReference type="Proteomes" id="UP000406256">
    <property type="component" value="Unassembled WGS sequence"/>
</dbReference>
<name>A0A5E4Z995_9BURK</name>
<evidence type="ECO:0000256" key="1">
    <source>
        <dbReference type="SAM" id="Phobius"/>
    </source>
</evidence>
<proteinExistence type="predicted"/>
<reference evidence="2 3" key="1">
    <citation type="submission" date="2019-08" db="EMBL/GenBank/DDBJ databases">
        <authorList>
            <person name="Peeters C."/>
        </authorList>
    </citation>
    <scope>NUCLEOTIDE SEQUENCE [LARGE SCALE GENOMIC DNA]</scope>
    <source>
        <strain evidence="2 3">LMG 31108</strain>
    </source>
</reference>
<feature type="transmembrane region" description="Helical" evidence="1">
    <location>
        <begin position="61"/>
        <end position="84"/>
    </location>
</feature>
<dbReference type="EMBL" id="CABPSB010000047">
    <property type="protein sequence ID" value="VVE57726.1"/>
    <property type="molecule type" value="Genomic_DNA"/>
</dbReference>
<keyword evidence="1" id="KW-0812">Transmembrane</keyword>
<sequence>MQAESHWFVKDLLTVITLLGVFYNMQEGRDSNPIIHKAISVIENRYDRLNTWMIQSSESQIVAGLWVVTKWVCITCMVLLMAGAKIYPHPTQVYRSLAYAVVGSLFIFSVCNRHLAGDRHFDWRPLKWGVLAALLLLVTSAFFQFSDTAIARTVSTSLEQTPLNWPFWLEKAYLPLIIGGTGAVALVTIGLTFVVAQALPSLLGRLALRLTLRSMKGLATLIAWLDPQRKFAWFMFFVCAGMQLISNHL</sequence>
<keyword evidence="1" id="KW-1133">Transmembrane helix</keyword>
<evidence type="ECO:0000313" key="2">
    <source>
        <dbReference type="EMBL" id="VVE57726.1"/>
    </source>
</evidence>
<keyword evidence="1" id="KW-0472">Membrane</keyword>
<organism evidence="2 3">
    <name type="scientific">Pandoraea anhela</name>
    <dbReference type="NCBI Taxonomy" id="2508295"/>
    <lineage>
        <taxon>Bacteria</taxon>
        <taxon>Pseudomonadati</taxon>
        <taxon>Pseudomonadota</taxon>
        <taxon>Betaproteobacteria</taxon>
        <taxon>Burkholderiales</taxon>
        <taxon>Burkholderiaceae</taxon>
        <taxon>Pandoraea</taxon>
    </lineage>
</organism>
<feature type="transmembrane region" description="Helical" evidence="1">
    <location>
        <begin position="128"/>
        <end position="145"/>
    </location>
</feature>
<feature type="transmembrane region" description="Helical" evidence="1">
    <location>
        <begin position="96"/>
        <end position="116"/>
    </location>
</feature>
<gene>
    <name evidence="2" type="ORF">PAN31108_05236</name>
</gene>
<dbReference type="RefSeq" id="WP_150671650.1">
    <property type="nucleotide sequence ID" value="NZ_CABPSB010000047.1"/>
</dbReference>